<dbReference type="InterPro" id="IPR003786">
    <property type="entry name" value="FdhD"/>
</dbReference>
<reference evidence="4 5" key="1">
    <citation type="submission" date="2017-05" db="EMBL/GenBank/DDBJ databases">
        <title>Complete and WGS of Bordetella genogroups.</title>
        <authorList>
            <person name="Spilker T."/>
            <person name="LiPuma J."/>
        </authorList>
    </citation>
    <scope>NUCLEOTIDE SEQUENCE [LARGE SCALE GENOMIC DNA]</scope>
    <source>
        <strain evidence="4 5">AU17164</strain>
    </source>
</reference>
<comment type="function">
    <text evidence="3">Required for formate dehydrogenase (FDH) activity. Acts as a sulfur carrier protein that transfers sulfur from IscS to the molybdenum cofactor prior to its insertion into FDH.</text>
</comment>
<dbReference type="HAMAP" id="MF_00187">
    <property type="entry name" value="FdhD"/>
    <property type="match status" value="1"/>
</dbReference>
<keyword evidence="4" id="KW-0808">Transferase</keyword>
<evidence type="ECO:0000256" key="1">
    <source>
        <dbReference type="ARBA" id="ARBA00022490"/>
    </source>
</evidence>
<dbReference type="GO" id="GO:0006777">
    <property type="term" value="P:Mo-molybdopterin cofactor biosynthetic process"/>
    <property type="evidence" value="ECO:0007669"/>
    <property type="project" value="UniProtKB-UniRule"/>
</dbReference>
<dbReference type="PIRSF" id="PIRSF015626">
    <property type="entry name" value="FdhD"/>
    <property type="match status" value="1"/>
</dbReference>
<dbReference type="InterPro" id="IPR016193">
    <property type="entry name" value="Cytidine_deaminase-like"/>
</dbReference>
<proteinExistence type="inferred from homology"/>
<sequence length="278" mass="29228">MDTEDTAAPSTAVRARVLRIRRGVLDAAAQIDALAQETPIALEYNGISHATMLATPADLEDFAIGFSITEGIVDSARDVRDIELRADEDGVVVALTISSACQARLKERRRALSGRTGCGLCGVETLPEVLRDIPPVAAAPRVAAAAVFKAMRAMRDRQPLHGLTGATHAAAWADAGGEVILVREDVGRHNALDKLIGALARRPGQDPARTGAGMIVVSSRASFEMVQKTAAAGVGVLSAVSAPTALAQRLAERLNIALLGFMRDDDATLYAHPERIAA</sequence>
<dbReference type="GO" id="GO:0016783">
    <property type="term" value="F:sulfurtransferase activity"/>
    <property type="evidence" value="ECO:0007669"/>
    <property type="project" value="InterPro"/>
</dbReference>
<comment type="similarity">
    <text evidence="3">Belongs to the FdhD family.</text>
</comment>
<gene>
    <name evidence="3" type="primary">fdhD</name>
    <name evidence="4" type="ORF">CAL13_17740</name>
</gene>
<organism evidence="4 5">
    <name type="scientific">Bordetella genomosp. 9</name>
    <dbReference type="NCBI Taxonomy" id="1416803"/>
    <lineage>
        <taxon>Bacteria</taxon>
        <taxon>Pseudomonadati</taxon>
        <taxon>Pseudomonadota</taxon>
        <taxon>Betaproteobacteria</taxon>
        <taxon>Burkholderiales</taxon>
        <taxon>Alcaligenaceae</taxon>
        <taxon>Bordetella</taxon>
    </lineage>
</organism>
<keyword evidence="5" id="KW-1185">Reference proteome</keyword>
<dbReference type="GO" id="GO:0005737">
    <property type="term" value="C:cytoplasm"/>
    <property type="evidence" value="ECO:0007669"/>
    <property type="project" value="UniProtKB-SubCell"/>
</dbReference>
<dbReference type="RefSeq" id="WP_086073715.1">
    <property type="nucleotide sequence ID" value="NZ_CP021109.1"/>
</dbReference>
<dbReference type="PANTHER" id="PTHR30592">
    <property type="entry name" value="FORMATE DEHYDROGENASE"/>
    <property type="match status" value="1"/>
</dbReference>
<dbReference type="Gene3D" id="3.10.20.10">
    <property type="match status" value="1"/>
</dbReference>
<dbReference type="Pfam" id="PF02634">
    <property type="entry name" value="FdhD-NarQ"/>
    <property type="match status" value="1"/>
</dbReference>
<dbReference type="SUPFAM" id="SSF53927">
    <property type="entry name" value="Cytidine deaminase-like"/>
    <property type="match status" value="1"/>
</dbReference>
<dbReference type="NCBIfam" id="TIGR00129">
    <property type="entry name" value="fdhD_narQ"/>
    <property type="match status" value="1"/>
</dbReference>
<comment type="caution">
    <text evidence="3">Lacks conserved residue(s) required for the propagation of feature annotation.</text>
</comment>
<accession>A0A1W6Z7L5</accession>
<dbReference type="GO" id="GO:0097163">
    <property type="term" value="F:sulfur carrier activity"/>
    <property type="evidence" value="ECO:0007669"/>
    <property type="project" value="UniProtKB-UniRule"/>
</dbReference>
<name>A0A1W6Z7L5_9BORD</name>
<dbReference type="EMBL" id="CP021109">
    <property type="protein sequence ID" value="ARP88803.1"/>
    <property type="molecule type" value="Genomic_DNA"/>
</dbReference>
<evidence type="ECO:0000313" key="4">
    <source>
        <dbReference type="EMBL" id="ARP88803.1"/>
    </source>
</evidence>
<keyword evidence="2 3" id="KW-0501">Molybdenum cofactor biosynthesis</keyword>
<keyword evidence="1 3" id="KW-0963">Cytoplasm</keyword>
<feature type="active site" description="Cysteine persulfide intermediate" evidence="3">
    <location>
        <position position="118"/>
    </location>
</feature>
<evidence type="ECO:0000256" key="2">
    <source>
        <dbReference type="ARBA" id="ARBA00023150"/>
    </source>
</evidence>
<dbReference type="AlphaFoldDB" id="A0A1W6Z7L5"/>
<dbReference type="Proteomes" id="UP000194139">
    <property type="component" value="Chromosome"/>
</dbReference>
<protein>
    <recommendedName>
        <fullName evidence="3">Sulfur carrier protein FdhD</fullName>
    </recommendedName>
</protein>
<evidence type="ECO:0000256" key="3">
    <source>
        <dbReference type="HAMAP-Rule" id="MF_00187"/>
    </source>
</evidence>
<comment type="subcellular location">
    <subcellularLocation>
        <location evidence="3">Cytoplasm</location>
    </subcellularLocation>
</comment>
<dbReference type="PANTHER" id="PTHR30592:SF1">
    <property type="entry name" value="SULFUR CARRIER PROTEIN FDHD"/>
    <property type="match status" value="1"/>
</dbReference>
<evidence type="ECO:0000313" key="5">
    <source>
        <dbReference type="Proteomes" id="UP000194139"/>
    </source>
</evidence>
<dbReference type="Gene3D" id="3.40.140.10">
    <property type="entry name" value="Cytidine Deaminase, domain 2"/>
    <property type="match status" value="1"/>
</dbReference>